<dbReference type="AlphaFoldDB" id="A0AA41G235"/>
<dbReference type="GO" id="GO:0046872">
    <property type="term" value="F:metal ion binding"/>
    <property type="evidence" value="ECO:0007669"/>
    <property type="project" value="UniProtKB-KW"/>
</dbReference>
<organism evidence="4 5">
    <name type="scientific">Haloarcula salina</name>
    <dbReference type="NCBI Taxonomy" id="1429914"/>
    <lineage>
        <taxon>Archaea</taxon>
        <taxon>Methanobacteriati</taxon>
        <taxon>Methanobacteriota</taxon>
        <taxon>Stenosarchaea group</taxon>
        <taxon>Halobacteria</taxon>
        <taxon>Halobacteriales</taxon>
        <taxon>Haloarculaceae</taxon>
        <taxon>Haloarcula</taxon>
    </lineage>
</organism>
<keyword evidence="2" id="KW-0479">Metal-binding</keyword>
<protein>
    <submittedName>
        <fullName evidence="4">SCO family protein</fullName>
    </submittedName>
</protein>
<comment type="caution">
    <text evidence="4">The sequence shown here is derived from an EMBL/GenBank/DDBJ whole genome shotgun (WGS) entry which is preliminary data.</text>
</comment>
<feature type="disulfide bond" description="Redox-active" evidence="3">
    <location>
        <begin position="87"/>
        <end position="91"/>
    </location>
</feature>
<dbReference type="CDD" id="cd02968">
    <property type="entry name" value="SCO"/>
    <property type="match status" value="1"/>
</dbReference>
<name>A0AA41G235_9EURY</name>
<dbReference type="Pfam" id="PF02630">
    <property type="entry name" value="SCO1-SenC"/>
    <property type="match status" value="1"/>
</dbReference>
<reference evidence="4" key="1">
    <citation type="submission" date="2021-06" db="EMBL/GenBank/DDBJ databases">
        <title>New haloarchaea isolates fom saline soil.</title>
        <authorList>
            <person name="Duran-Viseras A."/>
            <person name="Sanchez-Porro C.S."/>
            <person name="Ventosa A."/>
        </authorList>
    </citation>
    <scope>NUCLEOTIDE SEQUENCE</scope>
    <source>
        <strain evidence="4">JCM 18369</strain>
    </source>
</reference>
<keyword evidence="3" id="KW-1015">Disulfide bond</keyword>
<keyword evidence="5" id="KW-1185">Reference proteome</keyword>
<feature type="binding site" evidence="2">
    <location>
        <position position="91"/>
    </location>
    <ligand>
        <name>Cu cation</name>
        <dbReference type="ChEBI" id="CHEBI:23378"/>
    </ligand>
</feature>
<evidence type="ECO:0000313" key="4">
    <source>
        <dbReference type="EMBL" id="MBV0902990.1"/>
    </source>
</evidence>
<evidence type="ECO:0000313" key="5">
    <source>
        <dbReference type="Proteomes" id="UP001166304"/>
    </source>
</evidence>
<feature type="binding site" evidence="2">
    <location>
        <position position="188"/>
    </location>
    <ligand>
        <name>Cu cation</name>
        <dbReference type="ChEBI" id="CHEBI:23378"/>
    </ligand>
</feature>
<dbReference type="InterPro" id="IPR003782">
    <property type="entry name" value="SCO1/SenC"/>
</dbReference>
<dbReference type="InterPro" id="IPR036249">
    <property type="entry name" value="Thioredoxin-like_sf"/>
</dbReference>
<dbReference type="Proteomes" id="UP001166304">
    <property type="component" value="Unassembled WGS sequence"/>
</dbReference>
<comment type="similarity">
    <text evidence="1">Belongs to the SCO1/2 family.</text>
</comment>
<dbReference type="PROSITE" id="PS51257">
    <property type="entry name" value="PROKAR_LIPOPROTEIN"/>
    <property type="match status" value="1"/>
</dbReference>
<gene>
    <name evidence="4" type="ORF">KTS37_14440</name>
</gene>
<feature type="binding site" evidence="2">
    <location>
        <position position="87"/>
    </location>
    <ligand>
        <name>Cu cation</name>
        <dbReference type="ChEBI" id="CHEBI:23378"/>
    </ligand>
</feature>
<dbReference type="RefSeq" id="WP_162415188.1">
    <property type="nucleotide sequence ID" value="NZ_JAHQXE010000004.1"/>
</dbReference>
<keyword evidence="2" id="KW-0186">Copper</keyword>
<evidence type="ECO:0000256" key="2">
    <source>
        <dbReference type="PIRSR" id="PIRSR603782-1"/>
    </source>
</evidence>
<sequence>MRRRQLLRGVGTAGTVTLTGCLSRFGGDEDVVLGPPADRQYDSEDLPYPAYGQELPRVSLPDPLTGESIDTDSLDETLVVTAFFASCPAECLQLIGQLAGVQHGSVENGVADDVRFLAITFDPERDDAAALREYAARMRVDADAENWHFLRPPDAEAARRIVGERLGITFDRVAADHSDRTAGYDFRHLSLTFLANPDGYVERAYRTERPDADRVLDDVTTVVERSG</sequence>
<dbReference type="EMBL" id="JAHQXE010000004">
    <property type="protein sequence ID" value="MBV0902990.1"/>
    <property type="molecule type" value="Genomic_DNA"/>
</dbReference>
<evidence type="ECO:0000256" key="1">
    <source>
        <dbReference type="ARBA" id="ARBA00010996"/>
    </source>
</evidence>
<dbReference type="Gene3D" id="3.40.30.10">
    <property type="entry name" value="Glutaredoxin"/>
    <property type="match status" value="1"/>
</dbReference>
<evidence type="ECO:0000256" key="3">
    <source>
        <dbReference type="PIRSR" id="PIRSR603782-2"/>
    </source>
</evidence>
<accession>A0AA41G235</accession>
<dbReference type="SUPFAM" id="SSF52833">
    <property type="entry name" value="Thioredoxin-like"/>
    <property type="match status" value="1"/>
</dbReference>
<proteinExistence type="inferred from homology"/>